<sequence>MDSIRKVSASTELDELTEACLPRVYLMSSPVETLWKTATRSMKFHCISERRQPELNYIHNVTYGFRLQTLQTTDYIQWSDYP</sequence>
<gene>
    <name evidence="1" type="ORF">Y1Q_0022531</name>
</gene>
<dbReference type="AlphaFoldDB" id="A0A151NWS6"/>
<dbReference type="Proteomes" id="UP000050525">
    <property type="component" value="Unassembled WGS sequence"/>
</dbReference>
<name>A0A151NWS6_ALLMI</name>
<dbReference type="EMBL" id="AKHW03001669">
    <property type="protein sequence ID" value="KYO41120.1"/>
    <property type="molecule type" value="Genomic_DNA"/>
</dbReference>
<comment type="caution">
    <text evidence="1">The sequence shown here is derived from an EMBL/GenBank/DDBJ whole genome shotgun (WGS) entry which is preliminary data.</text>
</comment>
<reference evidence="1 2" key="1">
    <citation type="journal article" date="2012" name="Genome Biol.">
        <title>Sequencing three crocodilian genomes to illuminate the evolution of archosaurs and amniotes.</title>
        <authorList>
            <person name="St John J.A."/>
            <person name="Braun E.L."/>
            <person name="Isberg S.R."/>
            <person name="Miles L.G."/>
            <person name="Chong A.Y."/>
            <person name="Gongora J."/>
            <person name="Dalzell P."/>
            <person name="Moran C."/>
            <person name="Bed'hom B."/>
            <person name="Abzhanov A."/>
            <person name="Burgess S.C."/>
            <person name="Cooksey A.M."/>
            <person name="Castoe T.A."/>
            <person name="Crawford N.G."/>
            <person name="Densmore L.D."/>
            <person name="Drew J.C."/>
            <person name="Edwards S.V."/>
            <person name="Faircloth B.C."/>
            <person name="Fujita M.K."/>
            <person name="Greenwold M.J."/>
            <person name="Hoffmann F.G."/>
            <person name="Howard J.M."/>
            <person name="Iguchi T."/>
            <person name="Janes D.E."/>
            <person name="Khan S.Y."/>
            <person name="Kohno S."/>
            <person name="de Koning A.J."/>
            <person name="Lance S.L."/>
            <person name="McCarthy F.M."/>
            <person name="McCormack J.E."/>
            <person name="Merchant M.E."/>
            <person name="Peterson D.G."/>
            <person name="Pollock D.D."/>
            <person name="Pourmand N."/>
            <person name="Raney B.J."/>
            <person name="Roessler K.A."/>
            <person name="Sanford J.R."/>
            <person name="Sawyer R.H."/>
            <person name="Schmidt C.J."/>
            <person name="Triplett E.W."/>
            <person name="Tuberville T.D."/>
            <person name="Venegas-Anaya M."/>
            <person name="Howard J.T."/>
            <person name="Jarvis E.D."/>
            <person name="Guillette L.J.Jr."/>
            <person name="Glenn T.C."/>
            <person name="Green R.E."/>
            <person name="Ray D.A."/>
        </authorList>
    </citation>
    <scope>NUCLEOTIDE SEQUENCE [LARGE SCALE GENOMIC DNA]</scope>
    <source>
        <strain evidence="1">KSC_2009_1</strain>
    </source>
</reference>
<proteinExistence type="predicted"/>
<protein>
    <submittedName>
        <fullName evidence="1">Uncharacterized protein</fullName>
    </submittedName>
</protein>
<organism evidence="1 2">
    <name type="scientific">Alligator mississippiensis</name>
    <name type="common">American alligator</name>
    <dbReference type="NCBI Taxonomy" id="8496"/>
    <lineage>
        <taxon>Eukaryota</taxon>
        <taxon>Metazoa</taxon>
        <taxon>Chordata</taxon>
        <taxon>Craniata</taxon>
        <taxon>Vertebrata</taxon>
        <taxon>Euteleostomi</taxon>
        <taxon>Archelosauria</taxon>
        <taxon>Archosauria</taxon>
        <taxon>Crocodylia</taxon>
        <taxon>Alligatoridae</taxon>
        <taxon>Alligatorinae</taxon>
        <taxon>Alligator</taxon>
    </lineage>
</organism>
<accession>A0A151NWS6</accession>
<keyword evidence="2" id="KW-1185">Reference proteome</keyword>
<evidence type="ECO:0000313" key="2">
    <source>
        <dbReference type="Proteomes" id="UP000050525"/>
    </source>
</evidence>
<evidence type="ECO:0000313" key="1">
    <source>
        <dbReference type="EMBL" id="KYO41120.1"/>
    </source>
</evidence>